<proteinExistence type="predicted"/>
<keyword evidence="1" id="KW-0472">Membrane</keyword>
<organism evidence="2">
    <name type="scientific">Timema tahoe</name>
    <dbReference type="NCBI Taxonomy" id="61484"/>
    <lineage>
        <taxon>Eukaryota</taxon>
        <taxon>Metazoa</taxon>
        <taxon>Ecdysozoa</taxon>
        <taxon>Arthropoda</taxon>
        <taxon>Hexapoda</taxon>
        <taxon>Insecta</taxon>
        <taxon>Pterygota</taxon>
        <taxon>Neoptera</taxon>
        <taxon>Polyneoptera</taxon>
        <taxon>Phasmatodea</taxon>
        <taxon>Timematodea</taxon>
        <taxon>Timematoidea</taxon>
        <taxon>Timematidae</taxon>
        <taxon>Timema</taxon>
    </lineage>
</organism>
<evidence type="ECO:0000256" key="1">
    <source>
        <dbReference type="SAM" id="Phobius"/>
    </source>
</evidence>
<feature type="transmembrane region" description="Helical" evidence="1">
    <location>
        <begin position="77"/>
        <end position="95"/>
    </location>
</feature>
<reference evidence="2" key="1">
    <citation type="submission" date="2020-11" db="EMBL/GenBank/DDBJ databases">
        <authorList>
            <person name="Tran Van P."/>
        </authorList>
    </citation>
    <scope>NUCLEOTIDE SEQUENCE</scope>
</reference>
<evidence type="ECO:0000313" key="2">
    <source>
        <dbReference type="EMBL" id="CAD7458428.1"/>
    </source>
</evidence>
<dbReference type="EMBL" id="OE002256">
    <property type="protein sequence ID" value="CAD7458428.1"/>
    <property type="molecule type" value="Genomic_DNA"/>
</dbReference>
<sequence>MRNSFYATGRFNLAVDSSADDGEIEVRICRVYREWYFLNGFPLSSILNITELSPFLVDVYKCLQQKLPALFSQEKPGFIVVLVCSCYFMSPRLFCY</sequence>
<feature type="transmembrane region" description="Helical" evidence="1">
    <location>
        <begin position="36"/>
        <end position="57"/>
    </location>
</feature>
<gene>
    <name evidence="2" type="ORF">TTEB3V08_LOCUS6408</name>
</gene>
<dbReference type="AlphaFoldDB" id="A0A7R9NWC9"/>
<keyword evidence="1" id="KW-1133">Transmembrane helix</keyword>
<keyword evidence="1" id="KW-0812">Transmembrane</keyword>
<name>A0A7R9NWC9_9NEOP</name>
<protein>
    <submittedName>
        <fullName evidence="2">Uncharacterized protein</fullName>
    </submittedName>
</protein>
<accession>A0A7R9NWC9</accession>